<gene>
    <name evidence="1" type="ORF">SAMN06295967_103281</name>
</gene>
<dbReference type="Pfam" id="PF13970">
    <property type="entry name" value="DUF4221"/>
    <property type="match status" value="1"/>
</dbReference>
<dbReference type="RefSeq" id="WP_089238563.1">
    <property type="nucleotide sequence ID" value="NZ_FZOK01000003.1"/>
</dbReference>
<dbReference type="PROSITE" id="PS51257">
    <property type="entry name" value="PROKAR_LIPOPROTEIN"/>
    <property type="match status" value="1"/>
</dbReference>
<keyword evidence="2" id="KW-1185">Reference proteome</keyword>
<dbReference type="InterPro" id="IPR025316">
    <property type="entry name" value="DUF4221"/>
</dbReference>
<evidence type="ECO:0000313" key="2">
    <source>
        <dbReference type="Proteomes" id="UP000198480"/>
    </source>
</evidence>
<accession>A0A239BWB5</accession>
<organism evidence="1 2">
    <name type="scientific">Belliella buryatensis</name>
    <dbReference type="NCBI Taxonomy" id="1500549"/>
    <lineage>
        <taxon>Bacteria</taxon>
        <taxon>Pseudomonadati</taxon>
        <taxon>Bacteroidota</taxon>
        <taxon>Cytophagia</taxon>
        <taxon>Cytophagales</taxon>
        <taxon>Cyclobacteriaceae</taxon>
        <taxon>Belliella</taxon>
    </lineage>
</organism>
<dbReference type="OrthoDB" id="833511at2"/>
<reference evidence="2" key="1">
    <citation type="submission" date="2017-06" db="EMBL/GenBank/DDBJ databases">
        <authorList>
            <person name="Varghese N."/>
            <person name="Submissions S."/>
        </authorList>
    </citation>
    <scope>NUCLEOTIDE SEQUENCE [LARGE SCALE GENOMIC DNA]</scope>
    <source>
        <strain evidence="2">5C</strain>
    </source>
</reference>
<protein>
    <recommendedName>
        <fullName evidence="3">TolB-like 6-blade propeller-like</fullName>
    </recommendedName>
</protein>
<dbReference type="Proteomes" id="UP000198480">
    <property type="component" value="Unassembled WGS sequence"/>
</dbReference>
<name>A0A239BWB5_9BACT</name>
<dbReference type="AlphaFoldDB" id="A0A239BWB5"/>
<proteinExistence type="predicted"/>
<evidence type="ECO:0000313" key="1">
    <source>
        <dbReference type="EMBL" id="SNS12345.1"/>
    </source>
</evidence>
<sequence length="380" mass="44614">MKFRNQSWVKAVNYIFLLTFSFSCKEKDGSLNLGDSLQLTQASIDTLFIDSGDELIQAAVKFELVSKLEDDKFLYHWDQNNSILEVIDLENLALTNRIPFEIEGPNGTGTNPFSHFQMLSESEFILSNPFRVMFFNMEGKKLQEIDLYEEKLRKAFSEVGAPRILHFDEATSDTYGFQVGFKKFNPSLNRFNLENYQGSVNPLPKFNALDNYRLLYESKNGMDMKVHLPTLHFNPLKNKILITSEAISGLYVYDMGSKSLQYHELDSQVAPSDRRFEAFDTIKEFDEWQQLILEMEKEFNYGKLLFDQENNKYLRLLYRKISEDKFQIFISEYSTEFELTKEYQIKEPLKKPKNEFIKDGAIWLYQNFDDELAFIKLSIQ</sequence>
<evidence type="ECO:0008006" key="3">
    <source>
        <dbReference type="Google" id="ProtNLM"/>
    </source>
</evidence>
<dbReference type="EMBL" id="FZOK01000003">
    <property type="protein sequence ID" value="SNS12345.1"/>
    <property type="molecule type" value="Genomic_DNA"/>
</dbReference>